<keyword evidence="14" id="KW-1185">Reference proteome</keyword>
<organism evidence="14 15">
    <name type="scientific">Drosophila kikkawai</name>
    <name type="common">Fruit fly</name>
    <dbReference type="NCBI Taxonomy" id="30033"/>
    <lineage>
        <taxon>Eukaryota</taxon>
        <taxon>Metazoa</taxon>
        <taxon>Ecdysozoa</taxon>
        <taxon>Arthropoda</taxon>
        <taxon>Hexapoda</taxon>
        <taxon>Insecta</taxon>
        <taxon>Pterygota</taxon>
        <taxon>Neoptera</taxon>
        <taxon>Endopterygota</taxon>
        <taxon>Diptera</taxon>
        <taxon>Brachycera</taxon>
        <taxon>Muscomorpha</taxon>
        <taxon>Ephydroidea</taxon>
        <taxon>Drosophilidae</taxon>
        <taxon>Drosophila</taxon>
        <taxon>Sophophora</taxon>
    </lineage>
</organism>
<protein>
    <submittedName>
        <fullName evidence="15">Zinc finger protein Paris</fullName>
    </submittedName>
</protein>
<dbReference type="Gene3D" id="3.40.1800.20">
    <property type="match status" value="1"/>
</dbReference>
<feature type="binding site" evidence="11">
    <location>
        <position position="9"/>
    </location>
    <ligand>
        <name>Zn(2+)</name>
        <dbReference type="ChEBI" id="CHEBI:29105"/>
    </ligand>
</feature>
<evidence type="ECO:0000256" key="5">
    <source>
        <dbReference type="ARBA" id="ARBA00022833"/>
    </source>
</evidence>
<evidence type="ECO:0000256" key="10">
    <source>
        <dbReference type="PROSITE-ProRule" id="PRU00042"/>
    </source>
</evidence>
<dbReference type="InterPro" id="IPR013087">
    <property type="entry name" value="Znf_C2H2_type"/>
</dbReference>
<feature type="binding site" evidence="11">
    <location>
        <position position="55"/>
    </location>
    <ligand>
        <name>Zn(2+)</name>
        <dbReference type="ChEBI" id="CHEBI:29105"/>
    </ligand>
</feature>
<dbReference type="InterPro" id="IPR050331">
    <property type="entry name" value="Zinc_finger"/>
</dbReference>
<dbReference type="SUPFAM" id="SSF57716">
    <property type="entry name" value="Glucocorticoid receptor-like (DNA-binding domain)"/>
    <property type="match status" value="1"/>
</dbReference>
<evidence type="ECO:0000259" key="12">
    <source>
        <dbReference type="PROSITE" id="PS50157"/>
    </source>
</evidence>
<dbReference type="InterPro" id="IPR012934">
    <property type="entry name" value="Znf_AD"/>
</dbReference>
<dbReference type="Proteomes" id="UP001652661">
    <property type="component" value="Chromosome 2L"/>
</dbReference>
<evidence type="ECO:0000256" key="8">
    <source>
        <dbReference type="ARBA" id="ARBA00023163"/>
    </source>
</evidence>
<name>A0ABM4GRC3_DROKI</name>
<feature type="domain" description="C2H2-type" evidence="12">
    <location>
        <begin position="148"/>
        <end position="175"/>
    </location>
</feature>
<keyword evidence="7" id="KW-0238">DNA-binding</keyword>
<evidence type="ECO:0000256" key="11">
    <source>
        <dbReference type="PROSITE-ProRule" id="PRU01263"/>
    </source>
</evidence>
<evidence type="ECO:0000256" key="6">
    <source>
        <dbReference type="ARBA" id="ARBA00023015"/>
    </source>
</evidence>
<keyword evidence="2 11" id="KW-0479">Metal-binding</keyword>
<dbReference type="InterPro" id="IPR036236">
    <property type="entry name" value="Znf_C2H2_sf"/>
</dbReference>
<dbReference type="SUPFAM" id="SSF57667">
    <property type="entry name" value="beta-beta-alpha zinc fingers"/>
    <property type="match status" value="2"/>
</dbReference>
<sequence length="294" mass="34476">MDVNICRVCRETSKDMVNIFDGIARPEIRISIADMISLCTGHRISKGDPFSKTICAPCKRDATNAFELKQLYETNHSVFCQMIKKDDDIQEEEMRDISNSKIGMLQIKKEPVEEDIFEDVRLQFTEFEVDEEFKENAEDQEKSAKTLHICSYCKKSFSHKCNLQSHLRIHTGERPFKCPHCEKSFALNGNLQQHISIHKAERSYTCSICLKTYKSNKYLQSKSHLDTHKTLKKRPYKCSHCQLAFARNRSLQDHIYSKHNGDLPYKCTDCEKSFRLKRDLKEHKQTHDQKEDER</sequence>
<evidence type="ECO:0000259" key="13">
    <source>
        <dbReference type="PROSITE" id="PS51915"/>
    </source>
</evidence>
<dbReference type="PROSITE" id="PS00028">
    <property type="entry name" value="ZINC_FINGER_C2H2_1"/>
    <property type="match status" value="4"/>
</dbReference>
<dbReference type="Pfam" id="PF00096">
    <property type="entry name" value="zf-C2H2"/>
    <property type="match status" value="4"/>
</dbReference>
<feature type="domain" description="ZAD" evidence="13">
    <location>
        <begin position="4"/>
        <end position="82"/>
    </location>
</feature>
<keyword evidence="6" id="KW-0805">Transcription regulation</keyword>
<feature type="domain" description="C2H2-type" evidence="12">
    <location>
        <begin position="236"/>
        <end position="264"/>
    </location>
</feature>
<comment type="subcellular location">
    <subcellularLocation>
        <location evidence="1">Nucleus</location>
    </subcellularLocation>
</comment>
<keyword evidence="3" id="KW-0677">Repeat</keyword>
<evidence type="ECO:0000256" key="1">
    <source>
        <dbReference type="ARBA" id="ARBA00004123"/>
    </source>
</evidence>
<evidence type="ECO:0000313" key="14">
    <source>
        <dbReference type="Proteomes" id="UP001652661"/>
    </source>
</evidence>
<dbReference type="PROSITE" id="PS51915">
    <property type="entry name" value="ZAD"/>
    <property type="match status" value="1"/>
</dbReference>
<dbReference type="PANTHER" id="PTHR16515">
    <property type="entry name" value="PR DOMAIN ZINC FINGER PROTEIN"/>
    <property type="match status" value="1"/>
</dbReference>
<reference evidence="14" key="1">
    <citation type="submission" date="2025-05" db="UniProtKB">
        <authorList>
            <consortium name="RefSeq"/>
        </authorList>
    </citation>
    <scope>NUCLEOTIDE SEQUENCE [LARGE SCALE GENOMIC DNA]</scope>
    <source>
        <strain evidence="14">14028-0561.14</strain>
    </source>
</reference>
<keyword evidence="9" id="KW-0539">Nucleus</keyword>
<reference evidence="15" key="2">
    <citation type="submission" date="2025-08" db="UniProtKB">
        <authorList>
            <consortium name="RefSeq"/>
        </authorList>
    </citation>
    <scope>IDENTIFICATION</scope>
    <source>
        <strain evidence="15">14028-0561.14</strain>
        <tissue evidence="15">Whole fly</tissue>
    </source>
</reference>
<keyword evidence="5 11" id="KW-0862">Zinc</keyword>
<dbReference type="RefSeq" id="XP_070145261.1">
    <property type="nucleotide sequence ID" value="XM_070289160.1"/>
</dbReference>
<evidence type="ECO:0000256" key="3">
    <source>
        <dbReference type="ARBA" id="ARBA00022737"/>
    </source>
</evidence>
<evidence type="ECO:0000256" key="4">
    <source>
        <dbReference type="ARBA" id="ARBA00022771"/>
    </source>
</evidence>
<proteinExistence type="predicted"/>
<evidence type="ECO:0000256" key="2">
    <source>
        <dbReference type="ARBA" id="ARBA00022723"/>
    </source>
</evidence>
<accession>A0ABM4GRC3</accession>
<gene>
    <name evidence="15" type="primary">LOC108086129</name>
</gene>
<dbReference type="SMART" id="SM00355">
    <property type="entry name" value="ZnF_C2H2"/>
    <property type="match status" value="5"/>
</dbReference>
<feature type="domain" description="C2H2-type" evidence="12">
    <location>
        <begin position="265"/>
        <end position="292"/>
    </location>
</feature>
<keyword evidence="4 10" id="KW-0863">Zinc-finger</keyword>
<dbReference type="Gene3D" id="3.30.160.60">
    <property type="entry name" value="Classic Zinc Finger"/>
    <property type="match status" value="4"/>
</dbReference>
<dbReference type="PROSITE" id="PS50157">
    <property type="entry name" value="ZINC_FINGER_C2H2_2"/>
    <property type="match status" value="4"/>
</dbReference>
<dbReference type="Pfam" id="PF07776">
    <property type="entry name" value="zf-AD"/>
    <property type="match status" value="1"/>
</dbReference>
<evidence type="ECO:0000256" key="9">
    <source>
        <dbReference type="ARBA" id="ARBA00023242"/>
    </source>
</evidence>
<dbReference type="GeneID" id="108086129"/>
<evidence type="ECO:0000313" key="15">
    <source>
        <dbReference type="RefSeq" id="XP_070145261.1"/>
    </source>
</evidence>
<dbReference type="PANTHER" id="PTHR16515:SF49">
    <property type="entry name" value="GASTRULA ZINC FINGER PROTEIN XLCGF49.1-LIKE-RELATED"/>
    <property type="match status" value="1"/>
</dbReference>
<dbReference type="SMART" id="SM00868">
    <property type="entry name" value="zf-AD"/>
    <property type="match status" value="1"/>
</dbReference>
<evidence type="ECO:0000256" key="7">
    <source>
        <dbReference type="ARBA" id="ARBA00023125"/>
    </source>
</evidence>
<feature type="domain" description="C2H2-type" evidence="12">
    <location>
        <begin position="176"/>
        <end position="203"/>
    </location>
</feature>
<keyword evidence="8" id="KW-0804">Transcription</keyword>
<feature type="binding site" evidence="11">
    <location>
        <position position="6"/>
    </location>
    <ligand>
        <name>Zn(2+)</name>
        <dbReference type="ChEBI" id="CHEBI:29105"/>
    </ligand>
</feature>
<feature type="binding site" evidence="11">
    <location>
        <position position="58"/>
    </location>
    <ligand>
        <name>Zn(2+)</name>
        <dbReference type="ChEBI" id="CHEBI:29105"/>
    </ligand>
</feature>